<dbReference type="GO" id="GO:0003677">
    <property type="term" value="F:DNA binding"/>
    <property type="evidence" value="ECO:0007669"/>
    <property type="project" value="InterPro"/>
</dbReference>
<dbReference type="PROSITE" id="PS50868">
    <property type="entry name" value="POST_SET"/>
    <property type="match status" value="1"/>
</dbReference>
<dbReference type="AlphaFoldDB" id="A0AAD7U7S5"/>
<comment type="caution">
    <text evidence="16">The sequence shown here is derived from an EMBL/GenBank/DDBJ whole genome shotgun (WGS) entry which is preliminary data.</text>
</comment>
<evidence type="ECO:0000256" key="12">
    <source>
        <dbReference type="SAM" id="MobiDB-lite"/>
    </source>
</evidence>
<proteinExistence type="predicted"/>
<evidence type="ECO:0000256" key="6">
    <source>
        <dbReference type="ARBA" id="ARBA00022691"/>
    </source>
</evidence>
<evidence type="ECO:0000256" key="9">
    <source>
        <dbReference type="ARBA" id="ARBA00022833"/>
    </source>
</evidence>
<keyword evidence="7" id="KW-0479">Metal-binding</keyword>
<dbReference type="PROSITE" id="PS51215">
    <property type="entry name" value="AWS"/>
    <property type="match status" value="1"/>
</dbReference>
<evidence type="ECO:0000256" key="5">
    <source>
        <dbReference type="ARBA" id="ARBA00022679"/>
    </source>
</evidence>
<dbReference type="InterPro" id="IPR003616">
    <property type="entry name" value="Post-SET_dom"/>
</dbReference>
<evidence type="ECO:0000256" key="7">
    <source>
        <dbReference type="ARBA" id="ARBA00022723"/>
    </source>
</evidence>
<dbReference type="SUPFAM" id="SSF54171">
    <property type="entry name" value="DNA-binding domain"/>
    <property type="match status" value="1"/>
</dbReference>
<feature type="domain" description="AWS" evidence="15">
    <location>
        <begin position="171"/>
        <end position="246"/>
    </location>
</feature>
<keyword evidence="11" id="KW-0539">Nucleus</keyword>
<evidence type="ECO:0000256" key="1">
    <source>
        <dbReference type="ARBA" id="ARBA00004123"/>
    </source>
</evidence>
<evidence type="ECO:0000256" key="8">
    <source>
        <dbReference type="ARBA" id="ARBA00022771"/>
    </source>
</evidence>
<dbReference type="Pfam" id="PF00628">
    <property type="entry name" value="PHD"/>
    <property type="match status" value="1"/>
</dbReference>
<keyword evidence="6" id="KW-0949">S-adenosyl-L-methionine</keyword>
<keyword evidence="3" id="KW-0158">Chromosome</keyword>
<sequence>MPLVEDDTGAAAAMEELARFVESCGGEASMVASWRTEVYTRSTGRSAGDLDRYFYDEAGKKYRSRAEIARALGLAGAPAKRVKGSGALRAALAPGEKPAVVGFERGEEDRTFRASARAMVIEGNFTEFEPSAAIETTAWKSRARPKRWVALSENAYVWPASRDALGSTPAHEWPRCDCKVEDGCGENCVNRQLFMECPVGFCCGGGARSSESSSSSSRSGPSRRRRRRNIEGTRLPCANTVIQRRQYPPSDVFDTGDERGFGLRCRVDVKRGAVVGEYRGEVITGAELAARRAARDPSAPFYFAALGDGLYLDAERRGAYARFANHSCDPNCALEKWTVGPEPRLVLVATRDIPKFTECCYDYNAGGGVADVTHAQPCRCGAANCSGIIGAKNGGNEPGAAPRETKNAAAAPQTKKNKKPSTRRKEEPPPPPREKQPSEKKKATRRRDEPEPDGPSSARWARDALRSLAGVDSDDAPFDLASLLEPAARRAAARSKKKAVLHCLCRLPEFAAMPTSLREAHQDRDATLVCCGVCDSWYHPTCLRLPAVPSENDDFECAFCRRARGDPLPLLGIARARDECWKRALPSATRAACEAAIADSKDRVDDARCFVPLALACLRDLVKEAASWARDAQRALASPDRDPRPLAELVCRGHMLEVDDHRDDLLSKLKTALTTAANDNS</sequence>
<evidence type="ECO:0000259" key="15">
    <source>
        <dbReference type="PROSITE" id="PS51215"/>
    </source>
</evidence>
<evidence type="ECO:0000313" key="16">
    <source>
        <dbReference type="EMBL" id="KAJ8598867.1"/>
    </source>
</evidence>
<keyword evidence="8" id="KW-0863">Zinc-finger</keyword>
<feature type="region of interest" description="Disordered" evidence="12">
    <location>
        <begin position="396"/>
        <end position="460"/>
    </location>
</feature>
<dbReference type="Gene3D" id="3.30.890.10">
    <property type="entry name" value="Methyl-cpg-binding Protein 2, Chain A"/>
    <property type="match status" value="1"/>
</dbReference>
<dbReference type="GO" id="GO:0032259">
    <property type="term" value="P:methylation"/>
    <property type="evidence" value="ECO:0007669"/>
    <property type="project" value="UniProtKB-KW"/>
</dbReference>
<reference evidence="16" key="1">
    <citation type="submission" date="2023-01" db="EMBL/GenBank/DDBJ databases">
        <title>Metagenome sequencing of chrysophaentin producing Chrysophaeum taylorii.</title>
        <authorList>
            <person name="Davison J."/>
            <person name="Bewley C."/>
        </authorList>
    </citation>
    <scope>NUCLEOTIDE SEQUENCE</scope>
    <source>
        <strain evidence="16">NIES-1699</strain>
    </source>
</reference>
<evidence type="ECO:0000259" key="13">
    <source>
        <dbReference type="PROSITE" id="PS50280"/>
    </source>
</evidence>
<feature type="region of interest" description="Disordered" evidence="12">
    <location>
        <begin position="205"/>
        <end position="229"/>
    </location>
</feature>
<dbReference type="Pfam" id="PF00856">
    <property type="entry name" value="SET"/>
    <property type="match status" value="1"/>
</dbReference>
<dbReference type="SMART" id="SM00249">
    <property type="entry name" value="PHD"/>
    <property type="match status" value="1"/>
</dbReference>
<evidence type="ECO:0000256" key="4">
    <source>
        <dbReference type="ARBA" id="ARBA00022603"/>
    </source>
</evidence>
<feature type="compositionally biased region" description="Low complexity" evidence="12">
    <location>
        <begin position="208"/>
        <end position="220"/>
    </location>
</feature>
<organism evidence="16 17">
    <name type="scientific">Chrysophaeum taylorii</name>
    <dbReference type="NCBI Taxonomy" id="2483200"/>
    <lineage>
        <taxon>Eukaryota</taxon>
        <taxon>Sar</taxon>
        <taxon>Stramenopiles</taxon>
        <taxon>Ochrophyta</taxon>
        <taxon>Pelagophyceae</taxon>
        <taxon>Pelagomonadales</taxon>
        <taxon>Pelagomonadaceae</taxon>
        <taxon>Chrysophaeum</taxon>
    </lineage>
</organism>
<dbReference type="PROSITE" id="PS01359">
    <property type="entry name" value="ZF_PHD_1"/>
    <property type="match status" value="1"/>
</dbReference>
<evidence type="ECO:0000256" key="10">
    <source>
        <dbReference type="ARBA" id="ARBA00022853"/>
    </source>
</evidence>
<keyword evidence="5" id="KW-0808">Transferase</keyword>
<dbReference type="InterPro" id="IPR016177">
    <property type="entry name" value="DNA-bd_dom_sf"/>
</dbReference>
<dbReference type="SMART" id="SM00508">
    <property type="entry name" value="PostSET"/>
    <property type="match status" value="1"/>
</dbReference>
<dbReference type="PROSITE" id="PS50280">
    <property type="entry name" value="SET"/>
    <property type="match status" value="1"/>
</dbReference>
<dbReference type="InterPro" id="IPR046341">
    <property type="entry name" value="SET_dom_sf"/>
</dbReference>
<dbReference type="Gene3D" id="3.30.40.10">
    <property type="entry name" value="Zinc/RING finger domain, C3HC4 (zinc finger)"/>
    <property type="match status" value="1"/>
</dbReference>
<dbReference type="InterPro" id="IPR001965">
    <property type="entry name" value="Znf_PHD"/>
</dbReference>
<name>A0AAD7U7S5_9STRA</name>
<dbReference type="Pfam" id="PF01429">
    <property type="entry name" value="MBD"/>
    <property type="match status" value="1"/>
</dbReference>
<keyword evidence="10" id="KW-0156">Chromatin regulator</keyword>
<comment type="subcellular location">
    <subcellularLocation>
        <location evidence="2">Chromosome</location>
    </subcellularLocation>
    <subcellularLocation>
        <location evidence="1">Nucleus</location>
    </subcellularLocation>
</comment>
<evidence type="ECO:0000256" key="3">
    <source>
        <dbReference type="ARBA" id="ARBA00022454"/>
    </source>
</evidence>
<protein>
    <recommendedName>
        <fullName evidence="18">Histone-lysine N-methyltransferase</fullName>
    </recommendedName>
</protein>
<evidence type="ECO:0008006" key="18">
    <source>
        <dbReference type="Google" id="ProtNLM"/>
    </source>
</evidence>
<dbReference type="SMART" id="SM00317">
    <property type="entry name" value="SET"/>
    <property type="match status" value="1"/>
</dbReference>
<dbReference type="PANTHER" id="PTHR22884">
    <property type="entry name" value="SET DOMAIN PROTEINS"/>
    <property type="match status" value="1"/>
</dbReference>
<evidence type="ECO:0000313" key="17">
    <source>
        <dbReference type="Proteomes" id="UP001230188"/>
    </source>
</evidence>
<feature type="compositionally biased region" description="Basic and acidic residues" evidence="12">
    <location>
        <begin position="423"/>
        <end position="449"/>
    </location>
</feature>
<dbReference type="GO" id="GO:0042054">
    <property type="term" value="F:histone methyltransferase activity"/>
    <property type="evidence" value="ECO:0007669"/>
    <property type="project" value="InterPro"/>
</dbReference>
<dbReference type="InterPro" id="IPR013083">
    <property type="entry name" value="Znf_RING/FYVE/PHD"/>
</dbReference>
<dbReference type="Gene3D" id="2.170.270.10">
    <property type="entry name" value="SET domain"/>
    <property type="match status" value="1"/>
</dbReference>
<dbReference type="InterPro" id="IPR019787">
    <property type="entry name" value="Znf_PHD-finger"/>
</dbReference>
<dbReference type="InterPro" id="IPR001739">
    <property type="entry name" value="Methyl_CpG_DNA-bd"/>
</dbReference>
<evidence type="ECO:0000256" key="11">
    <source>
        <dbReference type="ARBA" id="ARBA00023242"/>
    </source>
</evidence>
<dbReference type="InterPro" id="IPR006560">
    <property type="entry name" value="AWS_dom"/>
</dbReference>
<dbReference type="InterPro" id="IPR050777">
    <property type="entry name" value="SET2_Histone-Lys_MeTrsfase"/>
</dbReference>
<dbReference type="GO" id="GO:0005694">
    <property type="term" value="C:chromosome"/>
    <property type="evidence" value="ECO:0007669"/>
    <property type="project" value="UniProtKB-SubCell"/>
</dbReference>
<dbReference type="GO" id="GO:0008270">
    <property type="term" value="F:zinc ion binding"/>
    <property type="evidence" value="ECO:0007669"/>
    <property type="project" value="UniProtKB-KW"/>
</dbReference>
<accession>A0AAD7U7S5</accession>
<dbReference type="InterPro" id="IPR001214">
    <property type="entry name" value="SET_dom"/>
</dbReference>
<keyword evidence="9" id="KW-0862">Zinc</keyword>
<keyword evidence="4" id="KW-0489">Methyltransferase</keyword>
<evidence type="ECO:0000259" key="14">
    <source>
        <dbReference type="PROSITE" id="PS50868"/>
    </source>
</evidence>
<evidence type="ECO:0000256" key="2">
    <source>
        <dbReference type="ARBA" id="ARBA00004286"/>
    </source>
</evidence>
<dbReference type="EMBL" id="JAQMWT010000630">
    <property type="protein sequence ID" value="KAJ8598867.1"/>
    <property type="molecule type" value="Genomic_DNA"/>
</dbReference>
<dbReference type="Proteomes" id="UP001230188">
    <property type="component" value="Unassembled WGS sequence"/>
</dbReference>
<keyword evidence="17" id="KW-1185">Reference proteome</keyword>
<dbReference type="GO" id="GO:0005634">
    <property type="term" value="C:nucleus"/>
    <property type="evidence" value="ECO:0007669"/>
    <property type="project" value="UniProtKB-SubCell"/>
</dbReference>
<dbReference type="InterPro" id="IPR011011">
    <property type="entry name" value="Znf_FYVE_PHD"/>
</dbReference>
<dbReference type="InterPro" id="IPR019786">
    <property type="entry name" value="Zinc_finger_PHD-type_CS"/>
</dbReference>
<feature type="domain" description="SET" evidence="13">
    <location>
        <begin position="248"/>
        <end position="364"/>
    </location>
</feature>
<gene>
    <name evidence="16" type="ORF">CTAYLR_010465</name>
</gene>
<dbReference type="SUPFAM" id="SSF57903">
    <property type="entry name" value="FYVE/PHD zinc finger"/>
    <property type="match status" value="1"/>
</dbReference>
<dbReference type="SUPFAM" id="SSF82199">
    <property type="entry name" value="SET domain"/>
    <property type="match status" value="1"/>
</dbReference>
<feature type="domain" description="Post-SET" evidence="14">
    <location>
        <begin position="374"/>
        <end position="390"/>
    </location>
</feature>